<dbReference type="InterPro" id="IPR011251">
    <property type="entry name" value="Luciferase-like_dom"/>
</dbReference>
<sequence length="302" mass="32868">MLLDVGGRERAPVKFTLGIALSPLDQLPELAKTAEECGFSSIALPDSLFYMRSAAAQYPYTADGSRFWSPDTPWVDPLIGATAMAAVTSRIRFYTNVLKLGSRNPLLLARQVGSVANLSGNRFGFGVGIGWAPEEFEWCGVPYARRGARVDEMIEVIKLVLGGGMVEYHGEFFDFDELQMSPAPTEPVPFYIGGHTDAALRRAARVGDGWTSAMMTYAELCRTIGKLTALRAEFGRAESPFEIQAVCIDRFGRSGYQELAAAGVTDAIVVPWVFDGIGFDGELAAKQDSLRRFAEANIEKAS</sequence>
<evidence type="ECO:0000313" key="6">
    <source>
        <dbReference type="EMBL" id="QIS08483.1"/>
    </source>
</evidence>
<organism evidence="6 7">
    <name type="scientific">Nocardia arthritidis</name>
    <dbReference type="NCBI Taxonomy" id="228602"/>
    <lineage>
        <taxon>Bacteria</taxon>
        <taxon>Bacillati</taxon>
        <taxon>Actinomycetota</taxon>
        <taxon>Actinomycetes</taxon>
        <taxon>Mycobacteriales</taxon>
        <taxon>Nocardiaceae</taxon>
        <taxon>Nocardia</taxon>
    </lineage>
</organism>
<evidence type="ECO:0000256" key="4">
    <source>
        <dbReference type="ARBA" id="ARBA00023033"/>
    </source>
</evidence>
<dbReference type="PANTHER" id="PTHR42847:SF4">
    <property type="entry name" value="ALKANESULFONATE MONOOXYGENASE-RELATED"/>
    <property type="match status" value="1"/>
</dbReference>
<evidence type="ECO:0000256" key="3">
    <source>
        <dbReference type="ARBA" id="ARBA00023002"/>
    </source>
</evidence>
<keyword evidence="2" id="KW-0288">FMN</keyword>
<protein>
    <submittedName>
        <fullName evidence="6">TIGR03619 family F420-dependent LLM class oxidoreductase</fullName>
        <ecNumber evidence="6">1.-.-.-</ecNumber>
    </submittedName>
</protein>
<reference evidence="6 7" key="1">
    <citation type="journal article" date="2019" name="ACS Chem. Biol.">
        <title>Identification and Mobilization of a Cryptic Antibiotic Biosynthesis Gene Locus from a Human-Pathogenic Nocardia Isolate.</title>
        <authorList>
            <person name="Herisse M."/>
            <person name="Ishida K."/>
            <person name="Porter J.L."/>
            <person name="Howden B."/>
            <person name="Hertweck C."/>
            <person name="Stinear T.P."/>
            <person name="Pidot S.J."/>
        </authorList>
    </citation>
    <scope>NUCLEOTIDE SEQUENCE [LARGE SCALE GENOMIC DNA]</scope>
    <source>
        <strain evidence="6 7">AUSMDU00012717</strain>
    </source>
</reference>
<name>A0A6G9Y603_9NOCA</name>
<dbReference type="InterPro" id="IPR050172">
    <property type="entry name" value="SsuD_RutA_monooxygenase"/>
</dbReference>
<dbReference type="AlphaFoldDB" id="A0A6G9Y603"/>
<proteinExistence type="predicted"/>
<keyword evidence="3 6" id="KW-0560">Oxidoreductase</keyword>
<feature type="domain" description="Luciferase-like" evidence="5">
    <location>
        <begin position="23"/>
        <end position="243"/>
    </location>
</feature>
<accession>A0A6G9Y603</accession>
<dbReference type="PANTHER" id="PTHR42847">
    <property type="entry name" value="ALKANESULFONATE MONOOXYGENASE"/>
    <property type="match status" value="1"/>
</dbReference>
<evidence type="ECO:0000313" key="7">
    <source>
        <dbReference type="Proteomes" id="UP000503540"/>
    </source>
</evidence>
<dbReference type="Pfam" id="PF00296">
    <property type="entry name" value="Bac_luciferase"/>
    <property type="match status" value="1"/>
</dbReference>
<dbReference type="InterPro" id="IPR036661">
    <property type="entry name" value="Luciferase-like_sf"/>
</dbReference>
<dbReference type="Proteomes" id="UP000503540">
    <property type="component" value="Chromosome"/>
</dbReference>
<keyword evidence="1" id="KW-0285">Flavoprotein</keyword>
<dbReference type="NCBIfam" id="TIGR03619">
    <property type="entry name" value="F420_Rv2161c"/>
    <property type="match status" value="1"/>
</dbReference>
<dbReference type="GO" id="GO:0046306">
    <property type="term" value="P:alkanesulfonate catabolic process"/>
    <property type="evidence" value="ECO:0007669"/>
    <property type="project" value="TreeGrafter"/>
</dbReference>
<evidence type="ECO:0000256" key="1">
    <source>
        <dbReference type="ARBA" id="ARBA00022630"/>
    </source>
</evidence>
<evidence type="ECO:0000256" key="2">
    <source>
        <dbReference type="ARBA" id="ARBA00022643"/>
    </source>
</evidence>
<keyword evidence="4" id="KW-0503">Monooxygenase</keyword>
<dbReference type="EMBL" id="CP046172">
    <property type="protein sequence ID" value="QIS08483.1"/>
    <property type="molecule type" value="Genomic_DNA"/>
</dbReference>
<dbReference type="EC" id="1.-.-.-" evidence="6"/>
<dbReference type="KEGG" id="nah:F5544_02815"/>
<dbReference type="GO" id="GO:0008726">
    <property type="term" value="F:alkanesulfonate monooxygenase activity"/>
    <property type="evidence" value="ECO:0007669"/>
    <property type="project" value="TreeGrafter"/>
</dbReference>
<dbReference type="InterPro" id="IPR019921">
    <property type="entry name" value="Lucif-like_OxRdtase_Rv2161c"/>
</dbReference>
<gene>
    <name evidence="6" type="ORF">F5544_02815</name>
</gene>
<keyword evidence="7" id="KW-1185">Reference proteome</keyword>
<dbReference type="SUPFAM" id="SSF51679">
    <property type="entry name" value="Bacterial luciferase-like"/>
    <property type="match status" value="1"/>
</dbReference>
<dbReference type="Gene3D" id="3.20.20.30">
    <property type="entry name" value="Luciferase-like domain"/>
    <property type="match status" value="1"/>
</dbReference>
<evidence type="ECO:0000259" key="5">
    <source>
        <dbReference type="Pfam" id="PF00296"/>
    </source>
</evidence>